<reference evidence="3" key="1">
    <citation type="submission" date="2012-02" db="EMBL/GenBank/DDBJ databases">
        <title>Genome sequencing of Giardia lamblia Genotypes A2 and B isolates (DH and GS) and comparative analysis with the genomes of Genotypes A1 and E (WB and Pig).</title>
        <authorList>
            <person name="Adam R."/>
            <person name="Dahlstrom E."/>
            <person name="Martens C."/>
            <person name="Bruno D."/>
            <person name="Barbian K."/>
            <person name="Porcella S.F."/>
            <person name="Nash T."/>
        </authorList>
    </citation>
    <scope>NUCLEOTIDE SEQUENCE</scope>
    <source>
        <strain evidence="3">GS</strain>
    </source>
</reference>
<dbReference type="InterPro" id="IPR006212">
    <property type="entry name" value="Furin_repeat"/>
</dbReference>
<evidence type="ECO:0000313" key="3">
    <source>
        <dbReference type="Proteomes" id="UP000018040"/>
    </source>
</evidence>
<dbReference type="SMART" id="SM00261">
    <property type="entry name" value="FU"/>
    <property type="match status" value="1"/>
</dbReference>
<protein>
    <submittedName>
        <fullName evidence="2">High cysteine membrane protein TMK-like</fullName>
    </submittedName>
</protein>
<proteinExistence type="predicted"/>
<dbReference type="VEuPathDB" id="GiardiaDB:DHA2_152915"/>
<dbReference type="InterPro" id="IPR052798">
    <property type="entry name" value="Giardia_VSA"/>
</dbReference>
<evidence type="ECO:0000313" key="2">
    <source>
        <dbReference type="EMBL" id="ESU39961.1"/>
    </source>
</evidence>
<accession>V6TMK2</accession>
<dbReference type="VEuPathDB" id="GiardiaDB:GL50803_00114180"/>
<name>V6TMK2_GIAIN</name>
<dbReference type="PANTHER" id="PTHR23275:SF100">
    <property type="entry name" value="EGF-LIKE DOMAIN-CONTAINING PROTEIN"/>
    <property type="match status" value="1"/>
</dbReference>
<dbReference type="PANTHER" id="PTHR23275">
    <property type="entry name" value="CABRIOLET.-RELATED"/>
    <property type="match status" value="1"/>
</dbReference>
<dbReference type="InterPro" id="IPR009030">
    <property type="entry name" value="Growth_fac_rcpt_cys_sf"/>
</dbReference>
<dbReference type="EMBL" id="AHHH01000387">
    <property type="protein sequence ID" value="ESU39961.1"/>
    <property type="molecule type" value="Genomic_DNA"/>
</dbReference>
<organism evidence="2 3">
    <name type="scientific">Giardia intestinalis</name>
    <name type="common">Giardia lamblia</name>
    <dbReference type="NCBI Taxonomy" id="5741"/>
    <lineage>
        <taxon>Eukaryota</taxon>
        <taxon>Metamonada</taxon>
        <taxon>Diplomonadida</taxon>
        <taxon>Hexamitidae</taxon>
        <taxon>Giardiinae</taxon>
        <taxon>Giardia</taxon>
    </lineage>
</organism>
<dbReference type="SUPFAM" id="SSF57184">
    <property type="entry name" value="Growth factor receptor domain"/>
    <property type="match status" value="1"/>
</dbReference>
<dbReference type="Gene3D" id="2.10.220.10">
    <property type="entry name" value="Hormone Receptor, Insulin-like Growth Factor Receptor 1, Chain A, domain 2"/>
    <property type="match status" value="1"/>
</dbReference>
<comment type="caution">
    <text evidence="2">The sequence shown here is derived from an EMBL/GenBank/DDBJ whole genome shotgun (WGS) entry which is preliminary data.</text>
</comment>
<evidence type="ECO:0000256" key="1">
    <source>
        <dbReference type="SAM" id="MobiDB-lite"/>
    </source>
</evidence>
<dbReference type="AlphaFoldDB" id="V6TMK2"/>
<feature type="region of interest" description="Disordered" evidence="1">
    <location>
        <begin position="192"/>
        <end position="212"/>
    </location>
</feature>
<dbReference type="OrthoDB" id="19903at2759"/>
<sequence>VPISGVCLKHNDSKTTDLGCASAQGSAVTSTDTVCASCGKNAFLYKGGCYSNTTSPGNVICDELNGTGGCKVCQKRFYRSESMCVPCHQSCETCSSSEANSCLSCEKDIYFEIFSGGYGYCKLCNDTTSIRSIKGVANCRVCASKPSETTSICTACNTGHVLESNSCVQVCHEGAEGAGKCKTGNAILSPTPTAPNALPPQNAPLMASAQQA</sequence>
<feature type="non-terminal residue" evidence="2">
    <location>
        <position position="1"/>
    </location>
</feature>
<dbReference type="Proteomes" id="UP000018040">
    <property type="component" value="Unassembled WGS sequence"/>
</dbReference>
<reference evidence="2 3" key="2">
    <citation type="journal article" date="2013" name="Genome Biol. Evol.">
        <title>Genome sequencing of Giardia lamblia genotypes A2 and B isolates (DH and GS) and comparative analysis with the genomes of genotypes A1 and E (WB and Pig).</title>
        <authorList>
            <person name="Adam R.D."/>
            <person name="Dahlstrom E.W."/>
            <person name="Martens C.A."/>
            <person name="Bruno D.P."/>
            <person name="Barbian K.D."/>
            <person name="Ricklefs S.M."/>
            <person name="Hernandez M.M."/>
            <person name="Narla N.P."/>
            <person name="Patel R.B."/>
            <person name="Porcella S.F."/>
            <person name="Nash T.E."/>
        </authorList>
    </citation>
    <scope>NUCLEOTIDE SEQUENCE [LARGE SCALE GENOMIC DNA]</scope>
    <source>
        <strain evidence="2 3">GS</strain>
    </source>
</reference>
<gene>
    <name evidence="2" type="ORF">GSB_152442</name>
</gene>